<comment type="caution">
    <text evidence="11">The sequence shown here is derived from an EMBL/GenBank/DDBJ whole genome shotgun (WGS) entry which is preliminary data.</text>
</comment>
<feature type="compositionally biased region" description="Low complexity" evidence="9">
    <location>
        <begin position="153"/>
        <end position="175"/>
    </location>
</feature>
<feature type="binding site" evidence="7">
    <location>
        <begin position="551"/>
        <end position="552"/>
    </location>
    <ligand>
        <name>ATP</name>
        <dbReference type="ChEBI" id="CHEBI:30616"/>
    </ligand>
</feature>
<evidence type="ECO:0000256" key="5">
    <source>
        <dbReference type="ARBA" id="ARBA00022840"/>
    </source>
</evidence>
<feature type="domain" description="Protein kinase" evidence="10">
    <location>
        <begin position="423"/>
        <end position="687"/>
    </location>
</feature>
<organism evidence="11 12">
    <name type="scientific">Chlamydomonas incerta</name>
    <dbReference type="NCBI Taxonomy" id="51695"/>
    <lineage>
        <taxon>Eukaryota</taxon>
        <taxon>Viridiplantae</taxon>
        <taxon>Chlorophyta</taxon>
        <taxon>core chlorophytes</taxon>
        <taxon>Chlorophyceae</taxon>
        <taxon>CS clade</taxon>
        <taxon>Chlamydomonadales</taxon>
        <taxon>Chlamydomonadaceae</taxon>
        <taxon>Chlamydomonas</taxon>
    </lineage>
</organism>
<dbReference type="Gene3D" id="1.10.510.10">
    <property type="entry name" value="Transferase(Phosphotransferase) domain 1"/>
    <property type="match status" value="1"/>
</dbReference>
<dbReference type="FunFam" id="1.10.510.10:FF:000813">
    <property type="entry name" value="Aurora-like kinase"/>
    <property type="match status" value="1"/>
</dbReference>
<dbReference type="Pfam" id="PF00069">
    <property type="entry name" value="Pkinase"/>
    <property type="match status" value="1"/>
</dbReference>
<keyword evidence="4" id="KW-0418">Kinase</keyword>
<dbReference type="Proteomes" id="UP000650467">
    <property type="component" value="Unassembled WGS sequence"/>
</dbReference>
<dbReference type="PROSITE" id="PS00108">
    <property type="entry name" value="PROTEIN_KINASE_ST"/>
    <property type="match status" value="1"/>
</dbReference>
<dbReference type="InterPro" id="IPR030616">
    <property type="entry name" value="Aur-like"/>
</dbReference>
<protein>
    <recommendedName>
        <fullName evidence="10">Protein kinase domain-containing protein</fullName>
    </recommendedName>
</protein>
<evidence type="ECO:0000256" key="6">
    <source>
        <dbReference type="PIRSR" id="PIRSR630616-1"/>
    </source>
</evidence>
<dbReference type="AlphaFoldDB" id="A0A835VWH1"/>
<feature type="compositionally biased region" description="Polar residues" evidence="9">
    <location>
        <begin position="231"/>
        <end position="241"/>
    </location>
</feature>
<feature type="region of interest" description="Disordered" evidence="9">
    <location>
        <begin position="1"/>
        <end position="37"/>
    </location>
</feature>
<evidence type="ECO:0000256" key="9">
    <source>
        <dbReference type="SAM" id="MobiDB-lite"/>
    </source>
</evidence>
<keyword evidence="2" id="KW-0808">Transferase</keyword>
<evidence type="ECO:0000256" key="1">
    <source>
        <dbReference type="ARBA" id="ARBA00022527"/>
    </source>
</evidence>
<evidence type="ECO:0000256" key="7">
    <source>
        <dbReference type="PIRSR" id="PIRSR630616-2"/>
    </source>
</evidence>
<feature type="binding site" evidence="7">
    <location>
        <position position="565"/>
    </location>
    <ligand>
        <name>ATP</name>
        <dbReference type="ChEBI" id="CHEBI:30616"/>
    </ligand>
</feature>
<feature type="compositionally biased region" description="Low complexity" evidence="9">
    <location>
        <begin position="211"/>
        <end position="229"/>
    </location>
</feature>
<keyword evidence="1" id="KW-0723">Serine/threonine-protein kinase</keyword>
<dbReference type="GO" id="GO:0005524">
    <property type="term" value="F:ATP binding"/>
    <property type="evidence" value="ECO:0007669"/>
    <property type="project" value="UniProtKB-KW"/>
</dbReference>
<evidence type="ECO:0000313" key="12">
    <source>
        <dbReference type="Proteomes" id="UP000650467"/>
    </source>
</evidence>
<evidence type="ECO:0000256" key="4">
    <source>
        <dbReference type="ARBA" id="ARBA00022777"/>
    </source>
</evidence>
<name>A0A835VWH1_CHLIN</name>
<feature type="binding site" evidence="7">
    <location>
        <position position="452"/>
    </location>
    <ligand>
        <name>ATP</name>
        <dbReference type="ChEBI" id="CHEBI:30616"/>
    </ligand>
</feature>
<dbReference type="OrthoDB" id="10252171at2759"/>
<keyword evidence="12" id="KW-1185">Reference proteome</keyword>
<feature type="active site" description="Proton acceptor" evidence="6">
    <location>
        <position position="547"/>
    </location>
</feature>
<feature type="compositionally biased region" description="Polar residues" evidence="9">
    <location>
        <begin position="185"/>
        <end position="202"/>
    </location>
</feature>
<dbReference type="EMBL" id="JAEHOC010000034">
    <property type="protein sequence ID" value="KAG2428428.1"/>
    <property type="molecule type" value="Genomic_DNA"/>
</dbReference>
<reference evidence="11" key="1">
    <citation type="journal article" date="2020" name="bioRxiv">
        <title>Comparative genomics of Chlamydomonas.</title>
        <authorList>
            <person name="Craig R.J."/>
            <person name="Hasan A.R."/>
            <person name="Ness R.W."/>
            <person name="Keightley P.D."/>
        </authorList>
    </citation>
    <scope>NUCLEOTIDE SEQUENCE</scope>
    <source>
        <strain evidence="11">SAG 7.73</strain>
    </source>
</reference>
<proteinExistence type="predicted"/>
<dbReference type="PROSITE" id="PS50011">
    <property type="entry name" value="PROTEIN_KINASE_DOM"/>
    <property type="match status" value="1"/>
</dbReference>
<dbReference type="InterPro" id="IPR000719">
    <property type="entry name" value="Prot_kinase_dom"/>
</dbReference>
<evidence type="ECO:0000259" key="10">
    <source>
        <dbReference type="PROSITE" id="PS50011"/>
    </source>
</evidence>
<sequence length="713" mass="73421">MLAELAHDHEARHGHGHGHGHSGHHGKPPVQRYASSGRMVEARAAAYAASSAASAAAAIVGSAATTPAATAARATAEEEGAAGAALNEGLRSLPIREPTALQAETVAARTLPVRHKTLPRIPLGGGGPESPLPGSASIGRSLSRYARASGASAGASSAAGTNGPASPSAGAGLRSTGMSELDGSTADTNNFSGLDTTDSLNLCTKPGSDGAEAAPTAASTTGSRSTAASVQGYSTSTSTGVASDRSGISCGSADNTADGKPPAQTRQRAQEVAALTVQEAATTTQRQQQQQQPAVASAAAAAATLATDAATVSGVPPVKTQATAASEPTPGSPFGTAQAVSLVPAAAATAAAAAPSSAAVAAPAAASPAGAARAPKPAAYDITPAGAFVARPVPADGMVFVSNLTPTAMIEGRDGACWATSDYEITRKLHAGYASSVFKATCLVTNTDVVLKAYNLSSLSTFLRHQVLRELDIHARLTHPSVVQLYSTFKEGNLLVLVQEYVRGGSLDRVRRKLGGRMTEFQSMHLVLLPLLRSLVYLHGRGIVHRDIKPENLLFTPEWQLKLCDFGVSICLHEERAVTKTGSKEYMAPEVVVCPLKRGPDDNKENEQMAYTPAVDVWSLGALMYELLVGFTPFPGGPPARTGADPAAQLRFPSSVGEPARAFVRSCLQLHPFDRPTIPQLLKNAWVQAALESQQQHQLQLKEQGAGKVVADK</sequence>
<feature type="cross-link" description="Glycyl lysine isopeptide (Lys-Gly) (interchain with G-Cter in SUMO2)" evidence="8">
    <location>
        <position position="549"/>
    </location>
</feature>
<evidence type="ECO:0000256" key="3">
    <source>
        <dbReference type="ARBA" id="ARBA00022741"/>
    </source>
</evidence>
<feature type="region of interest" description="Disordered" evidence="9">
    <location>
        <begin position="117"/>
        <end position="138"/>
    </location>
</feature>
<evidence type="ECO:0000313" key="11">
    <source>
        <dbReference type="EMBL" id="KAG2428428.1"/>
    </source>
</evidence>
<dbReference type="InterPro" id="IPR011009">
    <property type="entry name" value="Kinase-like_dom_sf"/>
</dbReference>
<dbReference type="SUPFAM" id="SSF56112">
    <property type="entry name" value="Protein kinase-like (PK-like)"/>
    <property type="match status" value="1"/>
</dbReference>
<accession>A0A835VWH1</accession>
<keyword evidence="5 7" id="KW-0067">ATP-binding</keyword>
<feature type="compositionally biased region" description="Basic and acidic residues" evidence="9">
    <location>
        <begin position="1"/>
        <end position="13"/>
    </location>
</feature>
<feature type="region of interest" description="Disordered" evidence="9">
    <location>
        <begin position="153"/>
        <end position="268"/>
    </location>
</feature>
<keyword evidence="3 7" id="KW-0547">Nucleotide-binding</keyword>
<gene>
    <name evidence="11" type="ORF">HXX76_011548</name>
</gene>
<dbReference type="PANTHER" id="PTHR24350">
    <property type="entry name" value="SERINE/THREONINE-PROTEIN KINASE IAL-RELATED"/>
    <property type="match status" value="1"/>
</dbReference>
<feature type="compositionally biased region" description="Basic residues" evidence="9">
    <location>
        <begin position="14"/>
        <end position="27"/>
    </location>
</feature>
<evidence type="ECO:0000256" key="2">
    <source>
        <dbReference type="ARBA" id="ARBA00022679"/>
    </source>
</evidence>
<dbReference type="SMART" id="SM00220">
    <property type="entry name" value="S_TKc"/>
    <property type="match status" value="1"/>
</dbReference>
<dbReference type="InterPro" id="IPR008271">
    <property type="entry name" value="Ser/Thr_kinase_AS"/>
</dbReference>
<evidence type="ECO:0000256" key="8">
    <source>
        <dbReference type="PIRSR" id="PIRSR630616-3"/>
    </source>
</evidence>
<dbReference type="GO" id="GO:0004674">
    <property type="term" value="F:protein serine/threonine kinase activity"/>
    <property type="evidence" value="ECO:0007669"/>
    <property type="project" value="UniProtKB-KW"/>
</dbReference>